<dbReference type="Gramene" id="ERN07879">
    <property type="protein sequence ID" value="ERN07879"/>
    <property type="gene ID" value="AMTR_s00012p00222080"/>
</dbReference>
<dbReference type="InterPro" id="IPR050715">
    <property type="entry name" value="LRR-SigEffector_domain"/>
</dbReference>
<evidence type="ECO:0000313" key="4">
    <source>
        <dbReference type="EMBL" id="ERN07879.1"/>
    </source>
</evidence>
<accession>W1PJF7</accession>
<reference evidence="5" key="1">
    <citation type="journal article" date="2013" name="Science">
        <title>The Amborella genome and the evolution of flowering plants.</title>
        <authorList>
            <consortium name="Amborella Genome Project"/>
        </authorList>
    </citation>
    <scope>NUCLEOTIDE SEQUENCE [LARGE SCALE GENOMIC DNA]</scope>
</reference>
<dbReference type="PROSITE" id="PS51450">
    <property type="entry name" value="LRR"/>
    <property type="match status" value="1"/>
</dbReference>
<dbReference type="PANTHER" id="PTHR45752">
    <property type="entry name" value="LEUCINE-RICH REPEAT-CONTAINING"/>
    <property type="match status" value="1"/>
</dbReference>
<dbReference type="Gene3D" id="3.80.10.10">
    <property type="entry name" value="Ribonuclease Inhibitor"/>
    <property type="match status" value="3"/>
</dbReference>
<keyword evidence="1" id="KW-0433">Leucine-rich repeat</keyword>
<feature type="domain" description="Disease resistance R13L4/SHOC-2-like LRR" evidence="3">
    <location>
        <begin position="19"/>
        <end position="114"/>
    </location>
</feature>
<dbReference type="SUPFAM" id="SSF52058">
    <property type="entry name" value="L domain-like"/>
    <property type="match status" value="2"/>
</dbReference>
<gene>
    <name evidence="4" type="ORF">AMTR_s00012p00222080</name>
</gene>
<evidence type="ECO:0000313" key="5">
    <source>
        <dbReference type="Proteomes" id="UP000017836"/>
    </source>
</evidence>
<keyword evidence="5" id="KW-1185">Reference proteome</keyword>
<evidence type="ECO:0000256" key="2">
    <source>
        <dbReference type="ARBA" id="ARBA00022737"/>
    </source>
</evidence>
<dbReference type="AlphaFoldDB" id="W1PJF7"/>
<sequence>MHALMELDRSHSGIAQLPDSIGNLTNLRKLYMRNTMVREPPHSLGALVNLEVLIVSQCKVLSKFPASMERMTSLHLLNMEKTAVATLPNEFGYLSNLESLYMSECEQLKEFRESFGSRTSSEFLHIPHNINLTTLSSTSSLNASNCNLKGMISDDFEELSSLKTLDLSKTNFQGLLRSIRGLSQLESPTIKNCKQLVAIPELPNSPKHLDASGCKSLQTLPKLSHISKLAKLLICECRRLEDIPDLHTSLEYLDPRGCQCLLIVPKPSHLSKLERLDFSDCKRLFTISDLPATLKTLYASNCNSLQNIPNLSHLSQLEVLDLTTCTRLTEIQGLSGLKSLRALHLSGCSPHILQLIRQSPHQAKYLFDSPADSEHEETTQIRMKLEGQWLMQTRGQKQLSLEASGKYLQKIITKQQMFSGAFNTGEASDELVPHASVTRTSKPPICEGSPFKKEKVVLELWDNDSNTSKTNHVGSMANEEEEHHQHIMTEIANQVEFITLWDYLENVRDKGWKLGEAILDQTQGKLG</sequence>
<name>W1PJF7_AMBTC</name>
<dbReference type="PANTHER" id="PTHR45752:SF195">
    <property type="entry name" value="LEUCINE-RICH REPEAT (LRR) FAMILY PROTEIN-RELATED"/>
    <property type="match status" value="1"/>
</dbReference>
<dbReference type="InterPro" id="IPR025875">
    <property type="entry name" value="Leu-rich_rpt_4"/>
</dbReference>
<dbReference type="eggNOG" id="ENOG502QQJE">
    <property type="taxonomic scope" value="Eukaryota"/>
</dbReference>
<evidence type="ECO:0000259" key="3">
    <source>
        <dbReference type="Pfam" id="PF23598"/>
    </source>
</evidence>
<dbReference type="STRING" id="13333.W1PJF7"/>
<protein>
    <recommendedName>
        <fullName evidence="3">Disease resistance R13L4/SHOC-2-like LRR domain-containing protein</fullName>
    </recommendedName>
</protein>
<dbReference type="EMBL" id="KI393609">
    <property type="protein sequence ID" value="ERN07879.1"/>
    <property type="molecule type" value="Genomic_DNA"/>
</dbReference>
<dbReference type="HOGENOM" id="CLU_517161_0_0_1"/>
<dbReference type="Pfam" id="PF12799">
    <property type="entry name" value="LRR_4"/>
    <property type="match status" value="1"/>
</dbReference>
<dbReference type="Proteomes" id="UP000017836">
    <property type="component" value="Unassembled WGS sequence"/>
</dbReference>
<dbReference type="InterPro" id="IPR055414">
    <property type="entry name" value="LRR_R13L4/SHOC2-like"/>
</dbReference>
<dbReference type="InterPro" id="IPR001611">
    <property type="entry name" value="Leu-rich_rpt"/>
</dbReference>
<evidence type="ECO:0000256" key="1">
    <source>
        <dbReference type="ARBA" id="ARBA00022614"/>
    </source>
</evidence>
<proteinExistence type="predicted"/>
<keyword evidence="2" id="KW-0677">Repeat</keyword>
<dbReference type="OMA" id="HALMELD"/>
<organism evidence="4 5">
    <name type="scientific">Amborella trichopoda</name>
    <dbReference type="NCBI Taxonomy" id="13333"/>
    <lineage>
        <taxon>Eukaryota</taxon>
        <taxon>Viridiplantae</taxon>
        <taxon>Streptophyta</taxon>
        <taxon>Embryophyta</taxon>
        <taxon>Tracheophyta</taxon>
        <taxon>Spermatophyta</taxon>
        <taxon>Magnoliopsida</taxon>
        <taxon>Amborellales</taxon>
        <taxon>Amborellaceae</taxon>
        <taxon>Amborella</taxon>
    </lineage>
</organism>
<dbReference type="Pfam" id="PF23598">
    <property type="entry name" value="LRR_14"/>
    <property type="match status" value="1"/>
</dbReference>
<dbReference type="InterPro" id="IPR032675">
    <property type="entry name" value="LRR_dom_sf"/>
</dbReference>